<dbReference type="AlphaFoldDB" id="A0A1T4YK50"/>
<reference evidence="3" key="1">
    <citation type="submission" date="2017-02" db="EMBL/GenBank/DDBJ databases">
        <authorList>
            <person name="Varghese N."/>
            <person name="Submissions S."/>
        </authorList>
    </citation>
    <scope>NUCLEOTIDE SEQUENCE [LARGE SCALE GENOMIC DNA]</scope>
    <source>
        <strain evidence="3">ATCC 700200</strain>
    </source>
</reference>
<dbReference type="Gene3D" id="1.25.40.10">
    <property type="entry name" value="Tetratricopeptide repeat domain"/>
    <property type="match status" value="1"/>
</dbReference>
<organism evidence="2 3">
    <name type="scientific">Prosthecobacter debontii</name>
    <dbReference type="NCBI Taxonomy" id="48467"/>
    <lineage>
        <taxon>Bacteria</taxon>
        <taxon>Pseudomonadati</taxon>
        <taxon>Verrucomicrobiota</taxon>
        <taxon>Verrucomicrobiia</taxon>
        <taxon>Verrucomicrobiales</taxon>
        <taxon>Verrucomicrobiaceae</taxon>
        <taxon>Prosthecobacter</taxon>
    </lineage>
</organism>
<dbReference type="Proteomes" id="UP000190774">
    <property type="component" value="Unassembled WGS sequence"/>
</dbReference>
<sequence length="308" mass="33833">MLKWKTTLYAAVTLVLSLTAGPVRLHAHGAYHDLMLSLTAEMEKRPDDPDLYRRRARVQVDHEDWQAALVDLEKADRLDQKAVESDLLRGRALLLGHQPQAALQCLRQAVQGFPELATPRMYEARALAALGQSAEAYEVFRQAVERLVQVEPDHVFEMAALARQAEGPQAALTVLNEGLDKLGSLPALTDEALKIEIELKRYDAAVVRVTQMLTRTKTPLPWLAKRAELLTLAGRVPEAEEDWQQVVSQVLALPTLQRGSHAMCRLLERAQVALGKSPLPRPVVAAPVSASPSSVTSSSAFSPPSSPQ</sequence>
<name>A0A1T4YK50_9BACT</name>
<dbReference type="InterPro" id="IPR011990">
    <property type="entry name" value="TPR-like_helical_dom_sf"/>
</dbReference>
<proteinExistence type="predicted"/>
<gene>
    <name evidence="2" type="ORF">SAMN02745166_03423</name>
</gene>
<feature type="region of interest" description="Disordered" evidence="1">
    <location>
        <begin position="283"/>
        <end position="308"/>
    </location>
</feature>
<evidence type="ECO:0000313" key="3">
    <source>
        <dbReference type="Proteomes" id="UP000190774"/>
    </source>
</evidence>
<protein>
    <submittedName>
        <fullName evidence="2">Uncharacterized protein</fullName>
    </submittedName>
</protein>
<dbReference type="STRING" id="48467.SAMN02745166_03423"/>
<evidence type="ECO:0000313" key="2">
    <source>
        <dbReference type="EMBL" id="SKB01645.1"/>
    </source>
</evidence>
<accession>A0A1T4YK50</accession>
<evidence type="ECO:0000256" key="1">
    <source>
        <dbReference type="SAM" id="MobiDB-lite"/>
    </source>
</evidence>
<dbReference type="SUPFAM" id="SSF48452">
    <property type="entry name" value="TPR-like"/>
    <property type="match status" value="1"/>
</dbReference>
<keyword evidence="3" id="KW-1185">Reference proteome</keyword>
<dbReference type="EMBL" id="FUYE01000012">
    <property type="protein sequence ID" value="SKB01645.1"/>
    <property type="molecule type" value="Genomic_DNA"/>
</dbReference>
<dbReference type="RefSeq" id="WP_078814618.1">
    <property type="nucleotide sequence ID" value="NZ_FUYE01000012.1"/>
</dbReference>